<reference evidence="2 3" key="1">
    <citation type="submission" date="2021-06" db="EMBL/GenBank/DDBJ databases">
        <authorList>
            <person name="Sun Q."/>
            <person name="Li D."/>
        </authorList>
    </citation>
    <scope>NUCLEOTIDE SEQUENCE [LARGE SCALE GENOMIC DNA]</scope>
    <source>
        <strain evidence="2 3">MSJd-7</strain>
    </source>
</reference>
<evidence type="ECO:0000313" key="3">
    <source>
        <dbReference type="Proteomes" id="UP000783588"/>
    </source>
</evidence>
<accession>A0ABS6EQP2</accession>
<proteinExistence type="predicted"/>
<dbReference type="PROSITE" id="PS51257">
    <property type="entry name" value="PROKAR_LIPOPROTEIN"/>
    <property type="match status" value="1"/>
</dbReference>
<sequence length="183" mass="20068">MKKNRISMMICLAFCAVLLAGCGQPKNFKLKDPTLEVVSPKVAEAILTDAGTDEDAVQSLRDNYDSSTQQLVQYTCYVIPEDLPETWVAFGFIAVTTRGENSTFQYVSKPYGKMDDSPENYKFNAAALNAAITGEQTVQLVCDGTVEKYKNVSDMDDANHAPEARSAAQVYTVVDMSKTPPTK</sequence>
<dbReference type="EMBL" id="JAHLQI010000002">
    <property type="protein sequence ID" value="MBU5490023.1"/>
    <property type="molecule type" value="Genomic_DNA"/>
</dbReference>
<organism evidence="2 3">
    <name type="scientific">Butyricicoccus intestinisimiae</name>
    <dbReference type="NCBI Taxonomy" id="2841509"/>
    <lineage>
        <taxon>Bacteria</taxon>
        <taxon>Bacillati</taxon>
        <taxon>Bacillota</taxon>
        <taxon>Clostridia</taxon>
        <taxon>Eubacteriales</taxon>
        <taxon>Butyricicoccaceae</taxon>
        <taxon>Butyricicoccus</taxon>
    </lineage>
</organism>
<feature type="signal peptide" evidence="1">
    <location>
        <begin position="1"/>
        <end position="20"/>
    </location>
</feature>
<evidence type="ECO:0000256" key="1">
    <source>
        <dbReference type="SAM" id="SignalP"/>
    </source>
</evidence>
<dbReference type="Proteomes" id="UP000783588">
    <property type="component" value="Unassembled WGS sequence"/>
</dbReference>
<feature type="chain" id="PRO_5047448478" description="Lipoprotein" evidence="1">
    <location>
        <begin position="21"/>
        <end position="183"/>
    </location>
</feature>
<gene>
    <name evidence="2" type="ORF">KQI75_05210</name>
</gene>
<comment type="caution">
    <text evidence="2">The sequence shown here is derived from an EMBL/GenBank/DDBJ whole genome shotgun (WGS) entry which is preliminary data.</text>
</comment>
<keyword evidence="1" id="KW-0732">Signal</keyword>
<dbReference type="RefSeq" id="WP_216469671.1">
    <property type="nucleotide sequence ID" value="NZ_JAHLQI010000002.1"/>
</dbReference>
<evidence type="ECO:0000313" key="2">
    <source>
        <dbReference type="EMBL" id="MBU5490023.1"/>
    </source>
</evidence>
<keyword evidence="3" id="KW-1185">Reference proteome</keyword>
<evidence type="ECO:0008006" key="4">
    <source>
        <dbReference type="Google" id="ProtNLM"/>
    </source>
</evidence>
<protein>
    <recommendedName>
        <fullName evidence="4">Lipoprotein</fullName>
    </recommendedName>
</protein>
<name>A0ABS6EQP2_9FIRM</name>